<keyword evidence="4" id="KW-1185">Reference proteome</keyword>
<gene>
    <name evidence="3" type="ORF">H8B19_14490</name>
</gene>
<dbReference type="Proteomes" id="UP000601768">
    <property type="component" value="Unassembled WGS sequence"/>
</dbReference>
<dbReference type="CDD" id="cd02224">
    <property type="entry name" value="cupin_SPO2919-like"/>
    <property type="match status" value="1"/>
</dbReference>
<reference evidence="3" key="2">
    <citation type="submission" date="2020-08" db="EMBL/GenBank/DDBJ databases">
        <authorList>
            <person name="Lai Q."/>
        </authorList>
    </citation>
    <scope>NUCLEOTIDE SEQUENCE</scope>
    <source>
        <strain evidence="3">S27-2</strain>
    </source>
</reference>
<dbReference type="InterPro" id="IPR013096">
    <property type="entry name" value="Cupin_2"/>
</dbReference>
<dbReference type="InterPro" id="IPR051610">
    <property type="entry name" value="GPI/OXD"/>
</dbReference>
<accession>A0A8J6M6E2</accession>
<evidence type="ECO:0000313" key="4">
    <source>
        <dbReference type="Proteomes" id="UP000601768"/>
    </source>
</evidence>
<proteinExistence type="predicted"/>
<dbReference type="GO" id="GO:0046872">
    <property type="term" value="F:metal ion binding"/>
    <property type="evidence" value="ECO:0007669"/>
    <property type="project" value="UniProtKB-KW"/>
</dbReference>
<dbReference type="Pfam" id="PF07883">
    <property type="entry name" value="Cupin_2"/>
    <property type="match status" value="1"/>
</dbReference>
<evidence type="ECO:0000259" key="2">
    <source>
        <dbReference type="Pfam" id="PF07883"/>
    </source>
</evidence>
<dbReference type="SUPFAM" id="SSF51182">
    <property type="entry name" value="RmlC-like cupins"/>
    <property type="match status" value="1"/>
</dbReference>
<dbReference type="Gene3D" id="2.60.120.10">
    <property type="entry name" value="Jelly Rolls"/>
    <property type="match status" value="1"/>
</dbReference>
<organism evidence="3 4">
    <name type="scientific">Neptunicella marina</name>
    <dbReference type="NCBI Taxonomy" id="2125989"/>
    <lineage>
        <taxon>Bacteria</taxon>
        <taxon>Pseudomonadati</taxon>
        <taxon>Pseudomonadota</taxon>
        <taxon>Gammaproteobacteria</taxon>
        <taxon>Alteromonadales</taxon>
        <taxon>Alteromonadaceae</taxon>
        <taxon>Neptunicella</taxon>
    </lineage>
</organism>
<dbReference type="RefSeq" id="WP_186507606.1">
    <property type="nucleotide sequence ID" value="NZ_JACNEP010000013.1"/>
</dbReference>
<sequence>MQGYLLKKQQIDQMPGQDKSHYLNPEAQRNNKSLGDLTGLSGLGFHIIRVAPGKWSTETHVHYYEDECAYVLEGTGQVRIGEQLYAIEAGDFIGYRANGLPHNMQNTGNQDLVCIVVGQRLPHEVADYPVLKKRLYKNVSRDWELVDLEQIDYPPRGKVSDQEKS</sequence>
<comment type="caution">
    <text evidence="3">The sequence shown here is derived from an EMBL/GenBank/DDBJ whole genome shotgun (WGS) entry which is preliminary data.</text>
</comment>
<dbReference type="InterPro" id="IPR014710">
    <property type="entry name" value="RmlC-like_jellyroll"/>
</dbReference>
<evidence type="ECO:0000256" key="1">
    <source>
        <dbReference type="ARBA" id="ARBA00022723"/>
    </source>
</evidence>
<evidence type="ECO:0000313" key="3">
    <source>
        <dbReference type="EMBL" id="MBC3767091.1"/>
    </source>
</evidence>
<dbReference type="EMBL" id="JACNEP010000013">
    <property type="protein sequence ID" value="MBC3767091.1"/>
    <property type="molecule type" value="Genomic_DNA"/>
</dbReference>
<keyword evidence="1" id="KW-0479">Metal-binding</keyword>
<reference evidence="3" key="1">
    <citation type="journal article" date="2018" name="Int. J. Syst. Evol. Microbiol.">
        <title>Neptunicella marina gen. nov., sp. nov., isolated from surface seawater.</title>
        <authorList>
            <person name="Liu X."/>
            <person name="Lai Q."/>
            <person name="Du Y."/>
            <person name="Zhang X."/>
            <person name="Liu Z."/>
            <person name="Sun F."/>
            <person name="Shao Z."/>
        </authorList>
    </citation>
    <scope>NUCLEOTIDE SEQUENCE</scope>
    <source>
        <strain evidence="3">S27-2</strain>
    </source>
</reference>
<dbReference type="AlphaFoldDB" id="A0A8J6M6E2"/>
<dbReference type="InterPro" id="IPR011051">
    <property type="entry name" value="RmlC_Cupin_sf"/>
</dbReference>
<dbReference type="PANTHER" id="PTHR35848">
    <property type="entry name" value="OXALATE-BINDING PROTEIN"/>
    <property type="match status" value="1"/>
</dbReference>
<protein>
    <submittedName>
        <fullName evidence="3">Cupin domain-containing protein</fullName>
    </submittedName>
</protein>
<name>A0A8J6M6E2_9ALTE</name>
<feature type="domain" description="Cupin type-2" evidence="2">
    <location>
        <begin position="47"/>
        <end position="117"/>
    </location>
</feature>